<evidence type="ECO:0000313" key="1">
    <source>
        <dbReference type="EMBL" id="AXK81697.1"/>
    </source>
</evidence>
<dbReference type="AlphaFoldDB" id="A0A345ZXQ0"/>
<keyword evidence="2" id="KW-1185">Reference proteome</keyword>
<protein>
    <submittedName>
        <fullName evidence="1">Uncharacterized protein</fullName>
    </submittedName>
</protein>
<evidence type="ECO:0000313" key="2">
    <source>
        <dbReference type="Proteomes" id="UP000254889"/>
    </source>
</evidence>
<organism evidence="1 2">
    <name type="scientific">Pseudolabrys taiwanensis</name>
    <dbReference type="NCBI Taxonomy" id="331696"/>
    <lineage>
        <taxon>Bacteria</taxon>
        <taxon>Pseudomonadati</taxon>
        <taxon>Pseudomonadota</taxon>
        <taxon>Alphaproteobacteria</taxon>
        <taxon>Hyphomicrobiales</taxon>
        <taxon>Xanthobacteraceae</taxon>
        <taxon>Pseudolabrys</taxon>
    </lineage>
</organism>
<name>A0A345ZXQ0_9HYPH</name>
<gene>
    <name evidence="1" type="ORF">DW352_14915</name>
</gene>
<dbReference type="KEGG" id="ptaw:DW352_14915"/>
<reference evidence="1 2" key="1">
    <citation type="submission" date="2018-07" db="EMBL/GenBank/DDBJ databases">
        <authorList>
            <person name="Quirk P.G."/>
            <person name="Krulwich T.A."/>
        </authorList>
    </citation>
    <scope>NUCLEOTIDE SEQUENCE [LARGE SCALE GENOMIC DNA]</scope>
    <source>
        <strain evidence="1 2">CC-BB4</strain>
    </source>
</reference>
<proteinExistence type="predicted"/>
<dbReference type="EMBL" id="CP031417">
    <property type="protein sequence ID" value="AXK81697.1"/>
    <property type="molecule type" value="Genomic_DNA"/>
</dbReference>
<dbReference type="Proteomes" id="UP000254889">
    <property type="component" value="Chromosome"/>
</dbReference>
<sequence length="74" mass="7189">MTAIMIDSAPARPAANAMISRSWTTEWGEGLAGVDVVTGTPSGRATASGVVAADVSVGVEAAFAGLSSGVAGPR</sequence>
<accession>A0A345ZXQ0</accession>